<feature type="domain" description="AB hydrolase-1" evidence="1">
    <location>
        <begin position="4"/>
        <end position="47"/>
    </location>
</feature>
<organism evidence="2 3">
    <name type="scientific">Variimorphobacter saccharofermentans</name>
    <dbReference type="NCBI Taxonomy" id="2755051"/>
    <lineage>
        <taxon>Bacteria</taxon>
        <taxon>Bacillati</taxon>
        <taxon>Bacillota</taxon>
        <taxon>Clostridia</taxon>
        <taxon>Lachnospirales</taxon>
        <taxon>Lachnospiraceae</taxon>
        <taxon>Variimorphobacter</taxon>
    </lineage>
</organism>
<evidence type="ECO:0000313" key="3">
    <source>
        <dbReference type="Proteomes" id="UP000574276"/>
    </source>
</evidence>
<dbReference type="PANTHER" id="PTHR43798">
    <property type="entry name" value="MONOACYLGLYCEROL LIPASE"/>
    <property type="match status" value="1"/>
</dbReference>
<gene>
    <name evidence="2" type="ORF">H0486_10430</name>
</gene>
<dbReference type="Gene3D" id="3.40.50.1820">
    <property type="entry name" value="alpha/beta hydrolase"/>
    <property type="match status" value="1"/>
</dbReference>
<dbReference type="InterPro" id="IPR000073">
    <property type="entry name" value="AB_hydrolase_1"/>
</dbReference>
<protein>
    <submittedName>
        <fullName evidence="2">Alpha/beta hydrolase</fullName>
    </submittedName>
</protein>
<comment type="caution">
    <text evidence="2">The sequence shown here is derived from an EMBL/GenBank/DDBJ whole genome shotgun (WGS) entry which is preliminary data.</text>
</comment>
<dbReference type="EMBL" id="JACEGA010000001">
    <property type="protein sequence ID" value="MBB2183295.1"/>
    <property type="molecule type" value="Genomic_DNA"/>
</dbReference>
<evidence type="ECO:0000313" key="2">
    <source>
        <dbReference type="EMBL" id="MBB2183295.1"/>
    </source>
</evidence>
<evidence type="ECO:0000259" key="1">
    <source>
        <dbReference type="Pfam" id="PF00561"/>
    </source>
</evidence>
<keyword evidence="3" id="KW-1185">Reference proteome</keyword>
<accession>A0A839K050</accession>
<reference evidence="2 3" key="1">
    <citation type="submission" date="2020-07" db="EMBL/GenBank/DDBJ databases">
        <title>Characterization and genome sequencing of isolate MD1, a novel member within the family Lachnospiraceae.</title>
        <authorList>
            <person name="Rettenmaier R."/>
            <person name="Di Bello L."/>
            <person name="Zinser C."/>
            <person name="Scheitz K."/>
            <person name="Liebl W."/>
            <person name="Zverlov V."/>
        </authorList>
    </citation>
    <scope>NUCLEOTIDE SEQUENCE [LARGE SCALE GENOMIC DNA]</scope>
    <source>
        <strain evidence="2 3">MD1</strain>
    </source>
</reference>
<dbReference type="Proteomes" id="UP000574276">
    <property type="component" value="Unassembled WGS sequence"/>
</dbReference>
<dbReference type="SUPFAM" id="SSF53474">
    <property type="entry name" value="alpha/beta-Hydrolases"/>
    <property type="match status" value="1"/>
</dbReference>
<dbReference type="RefSeq" id="WP_267023706.1">
    <property type="nucleotide sequence ID" value="NZ_JACEGA010000001.1"/>
</dbReference>
<sequence>MELPTLIICGKQDNVLPVSMAYEYANRIKNSELMIIDEASHLPHEEKYEEVNKLIIDFINNQ</sequence>
<dbReference type="Pfam" id="PF00561">
    <property type="entry name" value="Abhydrolase_1"/>
    <property type="match status" value="1"/>
</dbReference>
<proteinExistence type="predicted"/>
<dbReference type="GO" id="GO:0016787">
    <property type="term" value="F:hydrolase activity"/>
    <property type="evidence" value="ECO:0007669"/>
    <property type="project" value="UniProtKB-KW"/>
</dbReference>
<keyword evidence="2" id="KW-0378">Hydrolase</keyword>
<dbReference type="AlphaFoldDB" id="A0A839K050"/>
<dbReference type="InterPro" id="IPR029058">
    <property type="entry name" value="AB_hydrolase_fold"/>
</dbReference>
<name>A0A839K050_9FIRM</name>
<dbReference type="InterPro" id="IPR050266">
    <property type="entry name" value="AB_hydrolase_sf"/>
</dbReference>